<accession>A0A4S9UYU1</accession>
<organism evidence="1 2">
    <name type="scientific">Aureobasidium pullulans</name>
    <name type="common">Black yeast</name>
    <name type="synonym">Pullularia pullulans</name>
    <dbReference type="NCBI Taxonomy" id="5580"/>
    <lineage>
        <taxon>Eukaryota</taxon>
        <taxon>Fungi</taxon>
        <taxon>Dikarya</taxon>
        <taxon>Ascomycota</taxon>
        <taxon>Pezizomycotina</taxon>
        <taxon>Dothideomycetes</taxon>
        <taxon>Dothideomycetidae</taxon>
        <taxon>Dothideales</taxon>
        <taxon>Saccotheciaceae</taxon>
        <taxon>Aureobasidium</taxon>
    </lineage>
</organism>
<dbReference type="EMBL" id="QZBJ01000056">
    <property type="protein sequence ID" value="THY71654.1"/>
    <property type="molecule type" value="Genomic_DNA"/>
</dbReference>
<dbReference type="Proteomes" id="UP000305064">
    <property type="component" value="Unassembled WGS sequence"/>
</dbReference>
<evidence type="ECO:0000313" key="1">
    <source>
        <dbReference type="EMBL" id="THY71654.1"/>
    </source>
</evidence>
<evidence type="ECO:0008006" key="3">
    <source>
        <dbReference type="Google" id="ProtNLM"/>
    </source>
</evidence>
<protein>
    <recommendedName>
        <fullName evidence="3">BTB domain-containing protein</fullName>
    </recommendedName>
</protein>
<comment type="caution">
    <text evidence="1">The sequence shown here is derived from an EMBL/GenBank/DDBJ whole genome shotgun (WGS) entry which is preliminary data.</text>
</comment>
<name>A0A4S9UYU1_AURPU</name>
<evidence type="ECO:0000313" key="2">
    <source>
        <dbReference type="Proteomes" id="UP000305064"/>
    </source>
</evidence>
<dbReference type="AlphaFoldDB" id="A0A4S9UYU1"/>
<gene>
    <name evidence="1" type="ORF">D6C94_07465</name>
</gene>
<sequence length="439" mass="49827">MIFSNPCRTLVLYSDPLPPPPPLLYVNNADVVISLLPGERHNLYITSAMLVRSSSFFKSSLKPDWINGKVTGQEDIGNGTPRTMKRYELEFDPDGSNALVGKTSITPKEQRTAAIEAAITSESYQSAPKDLRSSSYPVSCSEVRLEQDIIATVNLLGFCILCGFPLQPTAISPNINGSYNFASAEMLYLVKKLLQWINYYDVLEATRWKLAHMFMSAPWLEYLPTSDYQLIRIASILRDEELFSHALNRNPFFSKERSFHLEALDYEQRLDDLVNELLVLLDNVPWSTAITPVRKSYLGPQSCQTDIGLTSHIYFVAYNCWRHWLTSDVVRGTSFPVMGALRMFQLRDTLDLVNIGSDLFPPSLSQYTHGISQRVTILLRKWVDLGQDLALEHFTPPRKQGQAYRLNNAQLFLDNGYPWDYRSAGVNDDILFSLVAEQD</sequence>
<reference evidence="1 2" key="1">
    <citation type="submission" date="2018-10" db="EMBL/GenBank/DDBJ databases">
        <title>Fifty Aureobasidium pullulans genomes reveal a recombining polyextremotolerant generalist.</title>
        <authorList>
            <person name="Gostincar C."/>
            <person name="Turk M."/>
            <person name="Zajc J."/>
            <person name="Gunde-Cimerman N."/>
        </authorList>
    </citation>
    <scope>NUCLEOTIDE SEQUENCE [LARGE SCALE GENOMIC DNA]</scope>
    <source>
        <strain evidence="1 2">EXF-4256</strain>
    </source>
</reference>
<proteinExistence type="predicted"/>